<accession>A0A3L6Q8F2</accession>
<name>A0A3L6Q8F2_PANMI</name>
<reference evidence="2" key="1">
    <citation type="journal article" date="2019" name="Nat. Commun.">
        <title>The genome of broomcorn millet.</title>
        <authorList>
            <person name="Zou C."/>
            <person name="Miki D."/>
            <person name="Li D."/>
            <person name="Tang Q."/>
            <person name="Xiao L."/>
            <person name="Rajput S."/>
            <person name="Deng P."/>
            <person name="Jia W."/>
            <person name="Huang R."/>
            <person name="Zhang M."/>
            <person name="Sun Y."/>
            <person name="Hu J."/>
            <person name="Fu X."/>
            <person name="Schnable P.S."/>
            <person name="Li F."/>
            <person name="Zhang H."/>
            <person name="Feng B."/>
            <person name="Zhu X."/>
            <person name="Liu R."/>
            <person name="Schnable J.C."/>
            <person name="Zhu J.-K."/>
            <person name="Zhang H."/>
        </authorList>
    </citation>
    <scope>NUCLEOTIDE SEQUENCE [LARGE SCALE GENOMIC DNA]</scope>
</reference>
<protein>
    <submittedName>
        <fullName evidence="1">C2 domain-containing protein</fullName>
    </submittedName>
</protein>
<dbReference type="EMBL" id="PQIB02000013">
    <property type="protein sequence ID" value="RLM74892.1"/>
    <property type="molecule type" value="Genomic_DNA"/>
</dbReference>
<keyword evidence="2" id="KW-1185">Reference proteome</keyword>
<comment type="caution">
    <text evidence="1">The sequence shown here is derived from an EMBL/GenBank/DDBJ whole genome shotgun (WGS) entry which is preliminary data.</text>
</comment>
<evidence type="ECO:0000313" key="2">
    <source>
        <dbReference type="Proteomes" id="UP000275267"/>
    </source>
</evidence>
<evidence type="ECO:0000313" key="1">
    <source>
        <dbReference type="EMBL" id="RLM74892.1"/>
    </source>
</evidence>
<sequence>MAEATHALWSIGPIRGAAGSYRVVAAARQRGLPTAPSSIAQDRSGRWGTERDRSNGVGALHFAASIPLEAVFQEGSLPPTVHPVVKEEKYCGEIKLALTFTPAVKTPRPDNEEGTYSSWN</sequence>
<dbReference type="STRING" id="4540.A0A3L6Q8F2"/>
<dbReference type="AlphaFoldDB" id="A0A3L6Q8F2"/>
<dbReference type="Proteomes" id="UP000275267">
    <property type="component" value="Unassembled WGS sequence"/>
</dbReference>
<gene>
    <name evidence="1" type="ORF">C2845_PM15G25460</name>
</gene>
<proteinExistence type="predicted"/>
<organism evidence="1 2">
    <name type="scientific">Panicum miliaceum</name>
    <name type="common">Proso millet</name>
    <name type="synonym">Broomcorn millet</name>
    <dbReference type="NCBI Taxonomy" id="4540"/>
    <lineage>
        <taxon>Eukaryota</taxon>
        <taxon>Viridiplantae</taxon>
        <taxon>Streptophyta</taxon>
        <taxon>Embryophyta</taxon>
        <taxon>Tracheophyta</taxon>
        <taxon>Spermatophyta</taxon>
        <taxon>Magnoliopsida</taxon>
        <taxon>Liliopsida</taxon>
        <taxon>Poales</taxon>
        <taxon>Poaceae</taxon>
        <taxon>PACMAD clade</taxon>
        <taxon>Panicoideae</taxon>
        <taxon>Panicodae</taxon>
        <taxon>Paniceae</taxon>
        <taxon>Panicinae</taxon>
        <taxon>Panicum</taxon>
        <taxon>Panicum sect. Panicum</taxon>
    </lineage>
</organism>
<dbReference type="OrthoDB" id="419768at2759"/>